<dbReference type="Proteomes" id="UP000034739">
    <property type="component" value="Unassembled WGS sequence"/>
</dbReference>
<dbReference type="GO" id="GO:0042803">
    <property type="term" value="F:protein homodimerization activity"/>
    <property type="evidence" value="ECO:0007669"/>
    <property type="project" value="InterPro"/>
</dbReference>
<reference evidence="6 7" key="1">
    <citation type="journal article" date="2015" name="Nature">
        <title>rRNA introns, odd ribosomes, and small enigmatic genomes across a large radiation of phyla.</title>
        <authorList>
            <person name="Brown C.T."/>
            <person name="Hug L.A."/>
            <person name="Thomas B.C."/>
            <person name="Sharon I."/>
            <person name="Castelle C.J."/>
            <person name="Singh A."/>
            <person name="Wilkins M.J."/>
            <person name="Williams K.H."/>
            <person name="Banfield J.F."/>
        </authorList>
    </citation>
    <scope>NUCLEOTIDE SEQUENCE [LARGE SCALE GENOMIC DNA]</scope>
</reference>
<dbReference type="GO" id="GO:0051082">
    <property type="term" value="F:unfolded protein binding"/>
    <property type="evidence" value="ECO:0007669"/>
    <property type="project" value="TreeGrafter"/>
</dbReference>
<dbReference type="PANTHER" id="PTHR21237">
    <property type="entry name" value="GRPE PROTEIN"/>
    <property type="match status" value="1"/>
</dbReference>
<dbReference type="EMBL" id="LCOY01000017">
    <property type="protein sequence ID" value="KKU87863.1"/>
    <property type="molecule type" value="Genomic_DNA"/>
</dbReference>
<keyword evidence="2 3" id="KW-0143">Chaperone</keyword>
<evidence type="ECO:0000256" key="1">
    <source>
        <dbReference type="ARBA" id="ARBA00009054"/>
    </source>
</evidence>
<dbReference type="InterPro" id="IPR009012">
    <property type="entry name" value="GrpE_head"/>
</dbReference>
<evidence type="ECO:0000256" key="2">
    <source>
        <dbReference type="ARBA" id="ARBA00023186"/>
    </source>
</evidence>
<comment type="similarity">
    <text evidence="1 3 4">Belongs to the GrpE family.</text>
</comment>
<evidence type="ECO:0000313" key="7">
    <source>
        <dbReference type="Proteomes" id="UP000034739"/>
    </source>
</evidence>
<keyword evidence="3" id="KW-0963">Cytoplasm</keyword>
<dbReference type="CDD" id="cd00446">
    <property type="entry name" value="GrpE"/>
    <property type="match status" value="1"/>
</dbReference>
<dbReference type="GO" id="GO:0000774">
    <property type="term" value="F:adenyl-nucleotide exchange factor activity"/>
    <property type="evidence" value="ECO:0007669"/>
    <property type="project" value="InterPro"/>
</dbReference>
<dbReference type="Gene3D" id="3.90.20.20">
    <property type="match status" value="1"/>
</dbReference>
<dbReference type="PANTHER" id="PTHR21237:SF23">
    <property type="entry name" value="GRPE PROTEIN HOMOLOG, MITOCHONDRIAL"/>
    <property type="match status" value="1"/>
</dbReference>
<name>A0A0G1WC18_9BACT</name>
<gene>
    <name evidence="3" type="primary">grpE</name>
    <name evidence="6" type="ORF">UY16_C0017G0021</name>
</gene>
<evidence type="ECO:0000256" key="4">
    <source>
        <dbReference type="RuleBase" id="RU004478"/>
    </source>
</evidence>
<dbReference type="InterPro" id="IPR000740">
    <property type="entry name" value="GrpE"/>
</dbReference>
<protein>
    <recommendedName>
        <fullName evidence="3">Protein GrpE</fullName>
    </recommendedName>
    <alternativeName>
        <fullName evidence="3">HSP-70 cofactor</fullName>
    </alternativeName>
</protein>
<organism evidence="6 7">
    <name type="scientific">Candidatus Gottesmanbacteria bacterium GW2011_GWA2_47_9</name>
    <dbReference type="NCBI Taxonomy" id="1618445"/>
    <lineage>
        <taxon>Bacteria</taxon>
        <taxon>Candidatus Gottesmaniibacteriota</taxon>
    </lineage>
</organism>
<comment type="function">
    <text evidence="3">Participates actively in the response to hyperosmotic and heat shock by preventing the aggregation of stress-denatured proteins, in association with DnaK and GrpE. It is the nucleotide exchange factor for DnaK and may function as a thermosensor. Unfolded proteins bind initially to DnaJ; upon interaction with the DnaJ-bound protein, DnaK hydrolyzes its bound ATP, resulting in the formation of a stable complex. GrpE releases ADP from DnaK; ATP binding to DnaK triggers the release of the substrate protein, thus completing the reaction cycle. Several rounds of ATP-dependent interactions between DnaJ, DnaK and GrpE are required for fully efficient folding.</text>
</comment>
<dbReference type="AlphaFoldDB" id="A0A0G1WC18"/>
<feature type="coiled-coil region" evidence="5">
    <location>
        <begin position="6"/>
        <end position="44"/>
    </location>
</feature>
<comment type="subcellular location">
    <subcellularLocation>
        <location evidence="3">Cytoplasm</location>
    </subcellularLocation>
</comment>
<dbReference type="HAMAP" id="MF_01151">
    <property type="entry name" value="GrpE"/>
    <property type="match status" value="1"/>
</dbReference>
<evidence type="ECO:0000256" key="5">
    <source>
        <dbReference type="SAM" id="Coils"/>
    </source>
</evidence>
<keyword evidence="3" id="KW-0346">Stress response</keyword>
<keyword evidence="5" id="KW-0175">Coiled coil</keyword>
<sequence>MVIAMKKKQDDQLEELSKQVEEWKNKYLRALADYQNLEKRKEEEVAIVRKFAGEILLTRLLPVADTFQQAALHVKDPGLDLAVKQLVAFFEEQGVEKIETVGKQFNPHEMECIEVAGGKENEVINEVLPGYRLRGKVLRVAQVKVGKEAA</sequence>
<dbReference type="SUPFAM" id="SSF51064">
    <property type="entry name" value="Head domain of nucleotide exchange factor GrpE"/>
    <property type="match status" value="1"/>
</dbReference>
<dbReference type="GO" id="GO:0005737">
    <property type="term" value="C:cytoplasm"/>
    <property type="evidence" value="ECO:0007669"/>
    <property type="project" value="UniProtKB-SubCell"/>
</dbReference>
<dbReference type="PRINTS" id="PR00773">
    <property type="entry name" value="GRPEPROTEIN"/>
</dbReference>
<comment type="caution">
    <text evidence="6">The sequence shown here is derived from an EMBL/GenBank/DDBJ whole genome shotgun (WGS) entry which is preliminary data.</text>
</comment>
<dbReference type="Pfam" id="PF01025">
    <property type="entry name" value="GrpE"/>
    <property type="match status" value="1"/>
</dbReference>
<comment type="subunit">
    <text evidence="3">Homodimer.</text>
</comment>
<evidence type="ECO:0000313" key="6">
    <source>
        <dbReference type="EMBL" id="KKU87863.1"/>
    </source>
</evidence>
<dbReference type="GO" id="GO:0051087">
    <property type="term" value="F:protein-folding chaperone binding"/>
    <property type="evidence" value="ECO:0007669"/>
    <property type="project" value="InterPro"/>
</dbReference>
<accession>A0A0G1WC18</accession>
<proteinExistence type="inferred from homology"/>
<dbReference type="SUPFAM" id="SSF58014">
    <property type="entry name" value="Coiled-coil domain of nucleotide exchange factor GrpE"/>
    <property type="match status" value="1"/>
</dbReference>
<evidence type="ECO:0000256" key="3">
    <source>
        <dbReference type="HAMAP-Rule" id="MF_01151"/>
    </source>
</evidence>
<dbReference type="InterPro" id="IPR013805">
    <property type="entry name" value="GrpE_CC"/>
</dbReference>
<dbReference type="GO" id="GO:0006457">
    <property type="term" value="P:protein folding"/>
    <property type="evidence" value="ECO:0007669"/>
    <property type="project" value="InterPro"/>
</dbReference>